<keyword evidence="2" id="KW-1185">Reference proteome</keyword>
<proteinExistence type="predicted"/>
<dbReference type="InterPro" id="IPR002816">
    <property type="entry name" value="TraB/PrgY/GumN_fam"/>
</dbReference>
<dbReference type="EMBL" id="CP029479">
    <property type="protein sequence ID" value="AWM76503.1"/>
    <property type="molecule type" value="Genomic_DNA"/>
</dbReference>
<organism evidence="1 2">
    <name type="scientific">Phenylobacterium parvum</name>
    <dbReference type="NCBI Taxonomy" id="2201350"/>
    <lineage>
        <taxon>Bacteria</taxon>
        <taxon>Pseudomonadati</taxon>
        <taxon>Pseudomonadota</taxon>
        <taxon>Alphaproteobacteria</taxon>
        <taxon>Caulobacterales</taxon>
        <taxon>Caulobacteraceae</taxon>
        <taxon>Phenylobacterium</taxon>
    </lineage>
</organism>
<dbReference type="Proteomes" id="UP000247763">
    <property type="component" value="Chromosome"/>
</dbReference>
<sequence length="413" mass="44163">MRRAPASRAFSTSSFTALAGRSTTSPAAMRLTVSGGRRLMVMGGPAEETMLARFRSRRPTVLRPSRDSLGTVWPLGGRRGVLSVLLACVLGVGVTLGRPHPLAAQELPPDPDAELIEELVVTARYPGPAFWRVSRGEARVWVLGVPSLAPKRQDWDRQLFSRYLAASDRVILPFNGLKVRLAGSPGAAVSYLRLRSARPFEAGLPAGEAARFAAARERLGQPAGRYPVSHPLAAALMLHNDWMEANALTTTDPAKLIRLLAKQEGKAVIQRTYDLGPLLGALARTPRTAGEACLEAVLEEVETGPGSIQAASRAWARGDLDGALAAERTWERCIAATPGAQAFDARVKADMVRDIGQALSRPGVTIAVAPLRPLLSEGGILDRLRREGFTVETPADIRAAEEAEAEAATDPES</sequence>
<evidence type="ECO:0008006" key="3">
    <source>
        <dbReference type="Google" id="ProtNLM"/>
    </source>
</evidence>
<dbReference type="Pfam" id="PF01963">
    <property type="entry name" value="TraB_PrgY_gumN"/>
    <property type="match status" value="1"/>
</dbReference>
<gene>
    <name evidence="1" type="ORF">HYN04_01220</name>
</gene>
<dbReference type="OrthoDB" id="7181390at2"/>
<reference evidence="2" key="1">
    <citation type="submission" date="2018-05" db="EMBL/GenBank/DDBJ databases">
        <title>Genome sequencing of Phenylobacterium sp. HYN0004.</title>
        <authorList>
            <person name="Yi H."/>
            <person name="Baek C."/>
        </authorList>
    </citation>
    <scope>NUCLEOTIDE SEQUENCE [LARGE SCALE GENOMIC DNA]</scope>
    <source>
        <strain evidence="2">HYN0004</strain>
    </source>
</reference>
<evidence type="ECO:0000313" key="1">
    <source>
        <dbReference type="EMBL" id="AWM76503.1"/>
    </source>
</evidence>
<protein>
    <recommendedName>
        <fullName evidence="3">TraB/GumN family protein</fullName>
    </recommendedName>
</protein>
<name>A0A2Z3HJ35_9CAUL</name>
<evidence type="ECO:0000313" key="2">
    <source>
        <dbReference type="Proteomes" id="UP000247763"/>
    </source>
</evidence>
<accession>A0A2Z3HJ35</accession>
<dbReference type="AlphaFoldDB" id="A0A2Z3HJ35"/>
<dbReference type="CDD" id="cd14788">
    <property type="entry name" value="GumN"/>
    <property type="match status" value="1"/>
</dbReference>
<dbReference type="KEGG" id="phb:HYN04_01220"/>